<dbReference type="FunCoup" id="R7UID4">
    <property type="interactions" value="1670"/>
</dbReference>
<evidence type="ECO:0000313" key="10">
    <source>
        <dbReference type="EMBL" id="ELU05863.1"/>
    </source>
</evidence>
<reference evidence="12" key="1">
    <citation type="submission" date="2012-12" db="EMBL/GenBank/DDBJ databases">
        <authorList>
            <person name="Hellsten U."/>
            <person name="Grimwood J."/>
            <person name="Chapman J.A."/>
            <person name="Shapiro H."/>
            <person name="Aerts A."/>
            <person name="Otillar R.P."/>
            <person name="Terry A.Y."/>
            <person name="Boore J.L."/>
            <person name="Simakov O."/>
            <person name="Marletaz F."/>
            <person name="Cho S.-J."/>
            <person name="Edsinger-Gonzales E."/>
            <person name="Havlak P."/>
            <person name="Kuo D.-H."/>
            <person name="Larsson T."/>
            <person name="Lv J."/>
            <person name="Arendt D."/>
            <person name="Savage R."/>
            <person name="Osoegawa K."/>
            <person name="de Jong P."/>
            <person name="Lindberg D.R."/>
            <person name="Seaver E.C."/>
            <person name="Weisblat D.A."/>
            <person name="Putnam N.H."/>
            <person name="Grigoriev I.V."/>
            <person name="Rokhsar D.S."/>
        </authorList>
    </citation>
    <scope>NUCLEOTIDE SEQUENCE</scope>
    <source>
        <strain evidence="12">I ESC-2004</strain>
    </source>
</reference>
<dbReference type="InterPro" id="IPR013766">
    <property type="entry name" value="Thioredoxin_domain"/>
</dbReference>
<dbReference type="OrthoDB" id="74910at2759"/>
<evidence type="ECO:0000256" key="6">
    <source>
        <dbReference type="SAM" id="MobiDB-lite"/>
    </source>
</evidence>
<gene>
    <name evidence="10" type="ORF">CAPTEDRAFT_159353</name>
</gene>
<dbReference type="HOGENOM" id="CLU_040429_0_0_1"/>
<reference evidence="10 12" key="2">
    <citation type="journal article" date="2013" name="Nature">
        <title>Insights into bilaterian evolution from three spiralian genomes.</title>
        <authorList>
            <person name="Simakov O."/>
            <person name="Marletaz F."/>
            <person name="Cho S.J."/>
            <person name="Edsinger-Gonzales E."/>
            <person name="Havlak P."/>
            <person name="Hellsten U."/>
            <person name="Kuo D.H."/>
            <person name="Larsson T."/>
            <person name="Lv J."/>
            <person name="Arendt D."/>
            <person name="Savage R."/>
            <person name="Osoegawa K."/>
            <person name="de Jong P."/>
            <person name="Grimwood J."/>
            <person name="Chapman J.A."/>
            <person name="Shapiro H."/>
            <person name="Aerts A."/>
            <person name="Otillar R.P."/>
            <person name="Terry A.Y."/>
            <person name="Boore J.L."/>
            <person name="Grigoriev I.V."/>
            <person name="Lindberg D.R."/>
            <person name="Seaver E.C."/>
            <person name="Weisblat D.A."/>
            <person name="Putnam N.H."/>
            <person name="Rokhsar D.S."/>
        </authorList>
    </citation>
    <scope>NUCLEOTIDE SEQUENCE</scope>
    <source>
        <strain evidence="10 12">I ESC-2004</strain>
    </source>
</reference>
<evidence type="ECO:0000256" key="8">
    <source>
        <dbReference type="SAM" id="SignalP"/>
    </source>
</evidence>
<sequence>MLPSASIAVFSVALCVCLVRSQVIELDDSFEDKRQDKPWLVMFYAPWCGHCRRLHPTFHQVYLDLRDTPVRVAKVDATLYPNLASQYDVRGYPTIKFIQGEKSFTHRGERSKESLAEFAKMAAGPRIRKISNKGKLADARGDHSSRTFFVFVGDESHDLYAKYTQLTEDYPVHSYYYVAESKAIPSDIKMLRDPSVLVFKDGTQFEFKDRCLLHVDLTADIHQGDTKEELENFIKAERFVSFPKVADGGLNEMADTPKKMAIVVTDESSKENKEQERIKDLVRLLIVQEREKYHDRVQFLWMGDAETASSILMGGVKTPMIFVLDTSTQMHYLMDTPAENLTIASLSAFLDDVLAGNVEVFGGTGFGQRVKRLFFDIYYTVYSIWKESPWLALMVFGIPSLVVSIVCYALCCMEPFDEEQLGGDEDEEEEEGGGRVEAAVEETDGHIKKE</sequence>
<evidence type="ECO:0000256" key="2">
    <source>
        <dbReference type="ARBA" id="ARBA00022692"/>
    </source>
</evidence>
<dbReference type="PANTHER" id="PTHR46426:SF1">
    <property type="entry name" value="PROTEIN DISULFIDE-ISOMERASE TMX3"/>
    <property type="match status" value="1"/>
</dbReference>
<keyword evidence="4 7" id="KW-0472">Membrane</keyword>
<dbReference type="OMA" id="GIEMRNM"/>
<dbReference type="InterPro" id="IPR052250">
    <property type="entry name" value="PDI_TMX3"/>
</dbReference>
<evidence type="ECO:0000256" key="5">
    <source>
        <dbReference type="ARBA" id="ARBA00045246"/>
    </source>
</evidence>
<feature type="region of interest" description="Disordered" evidence="6">
    <location>
        <begin position="419"/>
        <end position="450"/>
    </location>
</feature>
<name>R7UID4_CAPTE</name>
<evidence type="ECO:0000256" key="4">
    <source>
        <dbReference type="ARBA" id="ARBA00023136"/>
    </source>
</evidence>
<keyword evidence="3 7" id="KW-1133">Transmembrane helix</keyword>
<dbReference type="SUPFAM" id="SSF52833">
    <property type="entry name" value="Thioredoxin-like"/>
    <property type="match status" value="1"/>
</dbReference>
<dbReference type="AlphaFoldDB" id="R7UID4"/>
<evidence type="ECO:0000256" key="7">
    <source>
        <dbReference type="SAM" id="Phobius"/>
    </source>
</evidence>
<dbReference type="Pfam" id="PF00085">
    <property type="entry name" value="Thioredoxin"/>
    <property type="match status" value="1"/>
</dbReference>
<comment type="subcellular location">
    <subcellularLocation>
        <location evidence="1">Endoplasmic reticulum membrane</location>
        <topology evidence="1">Single-pass membrane protein</topology>
    </subcellularLocation>
</comment>
<dbReference type="PROSITE" id="PS00194">
    <property type="entry name" value="THIOREDOXIN_1"/>
    <property type="match status" value="1"/>
</dbReference>
<dbReference type="EnsemblMetazoa" id="CapteT159353">
    <property type="protein sequence ID" value="CapteP159353"/>
    <property type="gene ID" value="CapteG159353"/>
</dbReference>
<dbReference type="STRING" id="283909.R7UID4"/>
<evidence type="ECO:0000313" key="12">
    <source>
        <dbReference type="Proteomes" id="UP000014760"/>
    </source>
</evidence>
<dbReference type="PANTHER" id="PTHR46426">
    <property type="entry name" value="PROTEIN DISULFIDE-ISOMERASE TMX3"/>
    <property type="match status" value="1"/>
</dbReference>
<feature type="chain" id="PRO_5008788085" description="Thioredoxin domain-containing protein" evidence="8">
    <location>
        <begin position="22"/>
        <end position="450"/>
    </location>
</feature>
<dbReference type="Pfam" id="PF13848">
    <property type="entry name" value="Thioredoxin_6"/>
    <property type="match status" value="1"/>
</dbReference>
<keyword evidence="2 7" id="KW-0812">Transmembrane</keyword>
<evidence type="ECO:0000256" key="1">
    <source>
        <dbReference type="ARBA" id="ARBA00004389"/>
    </source>
</evidence>
<reference evidence="11" key="3">
    <citation type="submission" date="2015-06" db="UniProtKB">
        <authorList>
            <consortium name="EnsemblMetazoa"/>
        </authorList>
    </citation>
    <scope>IDENTIFICATION</scope>
</reference>
<feature type="compositionally biased region" description="Acidic residues" evidence="6">
    <location>
        <begin position="419"/>
        <end position="431"/>
    </location>
</feature>
<organism evidence="10">
    <name type="scientific">Capitella teleta</name>
    <name type="common">Polychaete worm</name>
    <dbReference type="NCBI Taxonomy" id="283909"/>
    <lineage>
        <taxon>Eukaryota</taxon>
        <taxon>Metazoa</taxon>
        <taxon>Spiralia</taxon>
        <taxon>Lophotrochozoa</taxon>
        <taxon>Annelida</taxon>
        <taxon>Polychaeta</taxon>
        <taxon>Sedentaria</taxon>
        <taxon>Scolecida</taxon>
        <taxon>Capitellidae</taxon>
        <taxon>Capitella</taxon>
    </lineage>
</organism>
<dbReference type="EMBL" id="KB301152">
    <property type="protein sequence ID" value="ELU05863.1"/>
    <property type="molecule type" value="Genomic_DNA"/>
</dbReference>
<comment type="function">
    <text evidence="5">Probable disulfide isomerase, which participates in the folding of proteins containing disulfide bonds. May act as a dithiol oxidase. Acts as a regulator of endoplasmic reticulum-mitochondria contact sites via its ability to regulate redox signals.</text>
</comment>
<dbReference type="PROSITE" id="PS51352">
    <property type="entry name" value="THIOREDOXIN_2"/>
    <property type="match status" value="1"/>
</dbReference>
<dbReference type="InterPro" id="IPR036249">
    <property type="entry name" value="Thioredoxin-like_sf"/>
</dbReference>
<dbReference type="GO" id="GO:0005789">
    <property type="term" value="C:endoplasmic reticulum membrane"/>
    <property type="evidence" value="ECO:0007669"/>
    <property type="project" value="UniProtKB-SubCell"/>
</dbReference>
<evidence type="ECO:0000256" key="3">
    <source>
        <dbReference type="ARBA" id="ARBA00022989"/>
    </source>
</evidence>
<dbReference type="PRINTS" id="PR00421">
    <property type="entry name" value="THIOREDOXIN"/>
</dbReference>
<dbReference type="EMBL" id="AMQN01007669">
    <property type="status" value="NOT_ANNOTATED_CDS"/>
    <property type="molecule type" value="Genomic_DNA"/>
</dbReference>
<keyword evidence="12" id="KW-1185">Reference proteome</keyword>
<protein>
    <recommendedName>
        <fullName evidence="9">Thioredoxin domain-containing protein</fullName>
    </recommendedName>
</protein>
<dbReference type="Proteomes" id="UP000014760">
    <property type="component" value="Unassembled WGS sequence"/>
</dbReference>
<feature type="signal peptide" evidence="8">
    <location>
        <begin position="1"/>
        <end position="21"/>
    </location>
</feature>
<proteinExistence type="predicted"/>
<feature type="transmembrane region" description="Helical" evidence="7">
    <location>
        <begin position="390"/>
        <end position="411"/>
    </location>
</feature>
<keyword evidence="8" id="KW-0732">Signal</keyword>
<accession>R7UID4</accession>
<dbReference type="Gene3D" id="3.40.30.10">
    <property type="entry name" value="Glutaredoxin"/>
    <property type="match status" value="2"/>
</dbReference>
<evidence type="ECO:0000259" key="9">
    <source>
        <dbReference type="PROSITE" id="PS51352"/>
    </source>
</evidence>
<dbReference type="InterPro" id="IPR017937">
    <property type="entry name" value="Thioredoxin_CS"/>
</dbReference>
<evidence type="ECO:0000313" key="11">
    <source>
        <dbReference type="EnsemblMetazoa" id="CapteP159353"/>
    </source>
</evidence>
<feature type="domain" description="Thioredoxin" evidence="9">
    <location>
        <begin position="1"/>
        <end position="124"/>
    </location>
</feature>